<dbReference type="InterPro" id="IPR001316">
    <property type="entry name" value="Pept_S1A_streptogrisin"/>
</dbReference>
<organism evidence="6">
    <name type="scientific">groundwater metagenome</name>
    <dbReference type="NCBI Taxonomy" id="717931"/>
    <lineage>
        <taxon>unclassified sequences</taxon>
        <taxon>metagenomes</taxon>
        <taxon>ecological metagenomes</taxon>
    </lineage>
</organism>
<dbReference type="GO" id="GO:0006508">
    <property type="term" value="P:proteolysis"/>
    <property type="evidence" value="ECO:0007669"/>
    <property type="project" value="UniProtKB-KW"/>
</dbReference>
<keyword evidence="4" id="KW-1015">Disulfide bond</keyword>
<keyword evidence="5" id="KW-0812">Transmembrane</keyword>
<keyword evidence="1" id="KW-0645">Protease</keyword>
<dbReference type="CDD" id="cd21112">
    <property type="entry name" value="alphaLP-like"/>
    <property type="match status" value="1"/>
</dbReference>
<dbReference type="EMBL" id="CCXY01000041">
    <property type="protein sequence ID" value="CEG11258.1"/>
    <property type="molecule type" value="Genomic_DNA"/>
</dbReference>
<dbReference type="SUPFAM" id="SSF50494">
    <property type="entry name" value="Trypsin-like serine proteases"/>
    <property type="match status" value="1"/>
</dbReference>
<keyword evidence="5" id="KW-0472">Membrane</keyword>
<name>A0A098E618_9ZZZZ</name>
<dbReference type="GO" id="GO:0004252">
    <property type="term" value="F:serine-type endopeptidase activity"/>
    <property type="evidence" value="ECO:0007669"/>
    <property type="project" value="InterPro"/>
</dbReference>
<keyword evidence="5" id="KW-1133">Transmembrane helix</keyword>
<evidence type="ECO:0000256" key="3">
    <source>
        <dbReference type="ARBA" id="ARBA00022825"/>
    </source>
</evidence>
<gene>
    <name evidence="6" type="ORF">MSIBF_A1350004</name>
</gene>
<evidence type="ECO:0000256" key="1">
    <source>
        <dbReference type="ARBA" id="ARBA00022670"/>
    </source>
</evidence>
<evidence type="ECO:0000256" key="5">
    <source>
        <dbReference type="SAM" id="Phobius"/>
    </source>
</evidence>
<dbReference type="Gene3D" id="2.40.10.10">
    <property type="entry name" value="Trypsin-like serine proteases"/>
    <property type="match status" value="2"/>
</dbReference>
<evidence type="ECO:0000313" key="6">
    <source>
        <dbReference type="EMBL" id="CEG11258.1"/>
    </source>
</evidence>
<evidence type="ECO:0000256" key="4">
    <source>
        <dbReference type="ARBA" id="ARBA00023157"/>
    </source>
</evidence>
<reference evidence="6" key="1">
    <citation type="submission" date="2014-09" db="EMBL/GenBank/DDBJ databases">
        <authorList>
            <person name="Probst J Alexander"/>
        </authorList>
    </citation>
    <scope>NUCLEOTIDE SEQUENCE</scope>
</reference>
<keyword evidence="2" id="KW-0378">Hydrolase</keyword>
<dbReference type="InterPro" id="IPR009003">
    <property type="entry name" value="Peptidase_S1_PA"/>
</dbReference>
<accession>A0A098E618</accession>
<proteinExistence type="predicted"/>
<sequence length="426" mass="47507">MTNTIKNTAMPMKERLKGFGQIAIAGIILALLVGVVFVVVNAQGDDNNAKPVKEPNITIQLNDTAALLYDAQMYASHMNVSIEEAVRRFKLQNILVPEEELRTKESETFAGLWIEHTPKFKYVVLFTRDGEETIKPYLKKYLEFAELVEVRNTAKVSLDNLRRAHDDILSSISTSNISMNSNINVFENCIEFYVKTGDYDRLENALQKTKIYDNVKDEVKIIQVEALAEDYVNIYGGLPLSTCTSGFAVKKWNWWGWIKGITTAGHCSNNQSYNGNNLPFKSENWAGSYDIQWHTAPGYTVINKIQVQSGGSTRTITAKKSRNNQNIGEYVCKYGKNTNYTCGYICSKNFNPQTQQNNVPTFILVNNTANWPVLAGPGDSGGPWFNTNTAYGTLKGGFTSGPNAGDAYYMAVNYVESGLDVIVMTS</sequence>
<keyword evidence="3" id="KW-0720">Serine protease</keyword>
<feature type="transmembrane region" description="Helical" evidence="5">
    <location>
        <begin position="21"/>
        <end position="40"/>
    </location>
</feature>
<evidence type="ECO:0000256" key="2">
    <source>
        <dbReference type="ARBA" id="ARBA00022801"/>
    </source>
</evidence>
<dbReference type="InterPro" id="IPR043504">
    <property type="entry name" value="Peptidase_S1_PA_chymotrypsin"/>
</dbReference>
<dbReference type="AlphaFoldDB" id="A0A098E618"/>
<dbReference type="PRINTS" id="PR00861">
    <property type="entry name" value="ALYTICPTASE"/>
</dbReference>
<protein>
    <submittedName>
        <fullName evidence="6">Uncharacterized protein</fullName>
    </submittedName>
</protein>